<evidence type="ECO:0000256" key="1">
    <source>
        <dbReference type="ARBA" id="ARBA00004429"/>
    </source>
</evidence>
<feature type="transmembrane region" description="Helical" evidence="9">
    <location>
        <begin position="26"/>
        <end position="46"/>
    </location>
</feature>
<keyword evidence="8 9" id="KW-0472">Membrane</keyword>
<name>A0A7T4E513_9BURK</name>
<evidence type="ECO:0000256" key="5">
    <source>
        <dbReference type="ARBA" id="ARBA00022692"/>
    </source>
</evidence>
<organism evidence="11 12">
    <name type="scientific">Achromobacter deleyi</name>
    <dbReference type="NCBI Taxonomy" id="1353891"/>
    <lineage>
        <taxon>Bacteria</taxon>
        <taxon>Pseudomonadati</taxon>
        <taxon>Pseudomonadota</taxon>
        <taxon>Betaproteobacteria</taxon>
        <taxon>Burkholderiales</taxon>
        <taxon>Alcaligenaceae</taxon>
        <taxon>Achromobacter</taxon>
    </lineage>
</organism>
<keyword evidence="5 9" id="KW-0812">Transmembrane</keyword>
<feature type="transmembrane region" description="Helical" evidence="9">
    <location>
        <begin position="215"/>
        <end position="241"/>
    </location>
</feature>
<feature type="transmembrane region" description="Helical" evidence="9">
    <location>
        <begin position="361"/>
        <end position="384"/>
    </location>
</feature>
<dbReference type="InterPro" id="IPR035906">
    <property type="entry name" value="MetI-like_sf"/>
</dbReference>
<dbReference type="CDD" id="cd06261">
    <property type="entry name" value="TM_PBP2"/>
    <property type="match status" value="1"/>
</dbReference>
<sequence length="391" mass="40991">MTDATTMAPAPPRAAGQTPGALRRKLWQCAVGAALALLVIASGFILRDNLQRLGLTVGFDFLQRPAGFQIGVSLLPYAPTDSIAYAILTGALNTVMLVVLAGVCATVLGVAIGLARRSVNPLVRGLTLGYVELLRNTPLLMQILLWSAVLLKLPPAAKALQWGGLTLSQRGIYFPSLHLVAGQGMALAACVAAALAAAVAVRAGLRRLRPGAGRALWMGGAAVAGLAVLASCCAALGVFEVSVPVRRGFNFQGGASLSPEFAAMLIALTLYFAAFIAEIVRNGVDSVARGQWEASQALGLSGLTTMREVVFPQALRMMAPALIAQYVSLIKNSSLAIAIGYPDLFWSVFTTINITGHAIEGVLLLAGAYLVLTLGTSWALNLWYARLRRKG</sequence>
<evidence type="ECO:0000256" key="9">
    <source>
        <dbReference type="RuleBase" id="RU363032"/>
    </source>
</evidence>
<keyword evidence="3 9" id="KW-0813">Transport</keyword>
<dbReference type="RefSeq" id="WP_198486818.1">
    <property type="nucleotide sequence ID" value="NZ_CP065997.1"/>
</dbReference>
<gene>
    <name evidence="11" type="ORF">I6I07_12110</name>
</gene>
<evidence type="ECO:0000256" key="7">
    <source>
        <dbReference type="ARBA" id="ARBA00022989"/>
    </source>
</evidence>
<dbReference type="Pfam" id="PF00528">
    <property type="entry name" value="BPD_transp_1"/>
    <property type="match status" value="1"/>
</dbReference>
<dbReference type="InterPro" id="IPR010065">
    <property type="entry name" value="AA_ABC_transptr_permease_3TM"/>
</dbReference>
<dbReference type="Gene3D" id="1.10.3720.10">
    <property type="entry name" value="MetI-like"/>
    <property type="match status" value="1"/>
</dbReference>
<dbReference type="PROSITE" id="PS50928">
    <property type="entry name" value="ABC_TM1"/>
    <property type="match status" value="1"/>
</dbReference>
<proteinExistence type="inferred from homology"/>
<evidence type="ECO:0000256" key="2">
    <source>
        <dbReference type="ARBA" id="ARBA00010072"/>
    </source>
</evidence>
<feature type="transmembrane region" description="Helical" evidence="9">
    <location>
        <begin position="261"/>
        <end position="280"/>
    </location>
</feature>
<dbReference type="Proteomes" id="UP000595231">
    <property type="component" value="Chromosome"/>
</dbReference>
<comment type="subcellular location">
    <subcellularLocation>
        <location evidence="1">Cell inner membrane</location>
        <topology evidence="1">Multi-pass membrane protein</topology>
    </subcellularLocation>
    <subcellularLocation>
        <location evidence="9">Cell membrane</location>
        <topology evidence="9">Multi-pass membrane protein</topology>
    </subcellularLocation>
</comment>
<accession>A0A7T4E513</accession>
<evidence type="ECO:0000256" key="6">
    <source>
        <dbReference type="ARBA" id="ARBA00022970"/>
    </source>
</evidence>
<protein>
    <submittedName>
        <fullName evidence="11">ABC transporter permease subunit</fullName>
    </submittedName>
</protein>
<feature type="transmembrane region" description="Helical" evidence="9">
    <location>
        <begin position="321"/>
        <end position="341"/>
    </location>
</feature>
<evidence type="ECO:0000259" key="10">
    <source>
        <dbReference type="PROSITE" id="PS50928"/>
    </source>
</evidence>
<evidence type="ECO:0000256" key="4">
    <source>
        <dbReference type="ARBA" id="ARBA00022475"/>
    </source>
</evidence>
<evidence type="ECO:0000313" key="11">
    <source>
        <dbReference type="EMBL" id="QQB37283.1"/>
    </source>
</evidence>
<dbReference type="PANTHER" id="PTHR30614:SF37">
    <property type="entry name" value="AMINO-ACID ABC TRANSPORTER PERMEASE PROTEIN YHDX-RELATED"/>
    <property type="match status" value="1"/>
</dbReference>
<comment type="similarity">
    <text evidence="2">Belongs to the binding-protein-dependent transport system permease family. HisMQ subfamily.</text>
</comment>
<keyword evidence="7 9" id="KW-1133">Transmembrane helix</keyword>
<evidence type="ECO:0000256" key="3">
    <source>
        <dbReference type="ARBA" id="ARBA00022448"/>
    </source>
</evidence>
<reference evidence="11 12" key="1">
    <citation type="submission" date="2020-12" db="EMBL/GenBank/DDBJ databases">
        <title>FDA dAtabase for Regulatory Grade micrObial Sequences (FDA-ARGOS): Supporting development and validation of Infectious Disease Dx tests.</title>
        <authorList>
            <person name="Sproer C."/>
            <person name="Gronow S."/>
            <person name="Severitt S."/>
            <person name="Schroder I."/>
            <person name="Tallon L."/>
            <person name="Sadzewicz L."/>
            <person name="Zhao X."/>
            <person name="Boylan J."/>
            <person name="Ott S."/>
            <person name="Bowen H."/>
            <person name="Vavikolanu K."/>
            <person name="Mehta A."/>
            <person name="Aluvathingal J."/>
            <person name="Nadendla S."/>
            <person name="Lowell S."/>
            <person name="Myers T."/>
            <person name="Yan Y."/>
            <person name="Sichtig H."/>
        </authorList>
    </citation>
    <scope>NUCLEOTIDE SEQUENCE [LARGE SCALE GENOMIC DNA]</scope>
    <source>
        <strain evidence="11 12">FDAARGOS_1050</strain>
    </source>
</reference>
<dbReference type="GO" id="GO:0022857">
    <property type="term" value="F:transmembrane transporter activity"/>
    <property type="evidence" value="ECO:0007669"/>
    <property type="project" value="InterPro"/>
</dbReference>
<dbReference type="NCBIfam" id="TIGR01726">
    <property type="entry name" value="HEQRo_perm_3TM"/>
    <property type="match status" value="1"/>
</dbReference>
<dbReference type="AlphaFoldDB" id="A0A7T4E513"/>
<dbReference type="GO" id="GO:0006865">
    <property type="term" value="P:amino acid transport"/>
    <property type="evidence" value="ECO:0007669"/>
    <property type="project" value="UniProtKB-KW"/>
</dbReference>
<dbReference type="SUPFAM" id="SSF161098">
    <property type="entry name" value="MetI-like"/>
    <property type="match status" value="2"/>
</dbReference>
<dbReference type="EMBL" id="CP065997">
    <property type="protein sequence ID" value="QQB37283.1"/>
    <property type="molecule type" value="Genomic_DNA"/>
</dbReference>
<dbReference type="PANTHER" id="PTHR30614">
    <property type="entry name" value="MEMBRANE COMPONENT OF AMINO ACID ABC TRANSPORTER"/>
    <property type="match status" value="1"/>
</dbReference>
<dbReference type="InterPro" id="IPR043429">
    <property type="entry name" value="ArtM/GltK/GlnP/TcyL/YhdX-like"/>
</dbReference>
<feature type="transmembrane region" description="Helical" evidence="9">
    <location>
        <begin position="177"/>
        <end position="203"/>
    </location>
</feature>
<evidence type="ECO:0000256" key="8">
    <source>
        <dbReference type="ARBA" id="ARBA00023136"/>
    </source>
</evidence>
<dbReference type="InterPro" id="IPR000515">
    <property type="entry name" value="MetI-like"/>
</dbReference>
<dbReference type="GO" id="GO:0043190">
    <property type="term" value="C:ATP-binding cassette (ABC) transporter complex"/>
    <property type="evidence" value="ECO:0007669"/>
    <property type="project" value="InterPro"/>
</dbReference>
<evidence type="ECO:0000313" key="12">
    <source>
        <dbReference type="Proteomes" id="UP000595231"/>
    </source>
</evidence>
<feature type="domain" description="ABC transmembrane type-1" evidence="10">
    <location>
        <begin position="91"/>
        <end position="376"/>
    </location>
</feature>
<keyword evidence="6" id="KW-0029">Amino-acid transport</keyword>
<feature type="transmembrane region" description="Helical" evidence="9">
    <location>
        <begin position="83"/>
        <end position="115"/>
    </location>
</feature>
<keyword evidence="4" id="KW-1003">Cell membrane</keyword>